<sequence>MVSKICHFAHYGSGGEGHVCGRKGRGKDSANHLFTKAHLASWLRARDIAAEFIYPELRGSAVVVHLEDGRTVLVHLDRNRPVDWDGGVWETILGPGVGVPPGPLAQRGYVHRIRFDDRPGGGRTMQFGTEVPGEGTTCGGSASTAACSGGRVSKSISPQGDTRAEVPSIVVVMFMLGVPPSGGW</sequence>
<reference evidence="1" key="1">
    <citation type="journal article" date="2014" name="Int. J. Syst. Evol. Microbiol.">
        <title>Complete genome sequence of Corynebacterium casei LMG S-19264T (=DSM 44701T), isolated from a smear-ripened cheese.</title>
        <authorList>
            <consortium name="US DOE Joint Genome Institute (JGI-PGF)"/>
            <person name="Walter F."/>
            <person name="Albersmeier A."/>
            <person name="Kalinowski J."/>
            <person name="Ruckert C."/>
        </authorList>
    </citation>
    <scope>NUCLEOTIDE SEQUENCE</scope>
    <source>
        <strain evidence="1">JCM 4369</strain>
    </source>
</reference>
<dbReference type="EMBL" id="BMTD01000015">
    <property type="protein sequence ID" value="GGV13007.1"/>
    <property type="molecule type" value="Genomic_DNA"/>
</dbReference>
<name>A0A918IGR2_9ACTN</name>
<proteinExistence type="predicted"/>
<protein>
    <submittedName>
        <fullName evidence="1">Uncharacterized protein</fullName>
    </submittedName>
</protein>
<reference evidence="1" key="2">
    <citation type="submission" date="2020-09" db="EMBL/GenBank/DDBJ databases">
        <authorList>
            <person name="Sun Q."/>
            <person name="Ohkuma M."/>
        </authorList>
    </citation>
    <scope>NUCLEOTIDE SEQUENCE</scope>
    <source>
        <strain evidence="1">JCM 4369</strain>
    </source>
</reference>
<dbReference type="AlphaFoldDB" id="A0A918IGR2"/>
<organism evidence="1 2">
    <name type="scientific">Streptomyces filipinensis</name>
    <dbReference type="NCBI Taxonomy" id="66887"/>
    <lineage>
        <taxon>Bacteria</taxon>
        <taxon>Bacillati</taxon>
        <taxon>Actinomycetota</taxon>
        <taxon>Actinomycetes</taxon>
        <taxon>Kitasatosporales</taxon>
        <taxon>Streptomycetaceae</taxon>
        <taxon>Streptomyces</taxon>
    </lineage>
</organism>
<comment type="caution">
    <text evidence="1">The sequence shown here is derived from an EMBL/GenBank/DDBJ whole genome shotgun (WGS) entry which is preliminary data.</text>
</comment>
<evidence type="ECO:0000313" key="2">
    <source>
        <dbReference type="Proteomes" id="UP000618795"/>
    </source>
</evidence>
<gene>
    <name evidence="1" type="ORF">GCM10010260_59880</name>
</gene>
<accession>A0A918IGR2</accession>
<dbReference type="Proteomes" id="UP000618795">
    <property type="component" value="Unassembled WGS sequence"/>
</dbReference>
<keyword evidence="2" id="KW-1185">Reference proteome</keyword>
<evidence type="ECO:0000313" key="1">
    <source>
        <dbReference type="EMBL" id="GGV13007.1"/>
    </source>
</evidence>